<sequence>MKKTVFFFFSLSLFMVGFINVGAIEKDSKEKEVTFELTENKNGLTVDAGVLRFGEHDANFNEIIAVATNPMTVSVTEFSGNRTGWTLKVSLDKFSNVLKPTETINGAQLFFPQVTPEAGTPDLPTGIEPVTLGPDKGFKEGDTTDGVRVNDNDSLIPIGKAEVEKGYGKWNLPYKTADDKGLIQLRIPANQKNGSYKSTVTYSVEDVP</sequence>
<feature type="chain" id="PRO_5045835239" evidence="1">
    <location>
        <begin position="24"/>
        <end position="208"/>
    </location>
</feature>
<dbReference type="Proteomes" id="UP000664857">
    <property type="component" value="Unassembled WGS sequence"/>
</dbReference>
<evidence type="ECO:0000256" key="1">
    <source>
        <dbReference type="SAM" id="SignalP"/>
    </source>
</evidence>
<evidence type="ECO:0000313" key="4">
    <source>
        <dbReference type="Proteomes" id="UP000664857"/>
    </source>
</evidence>
<dbReference type="EMBL" id="JAFLVX010000015">
    <property type="protein sequence ID" value="MBO0476479.1"/>
    <property type="molecule type" value="Genomic_DNA"/>
</dbReference>
<name>A0ABS3HRY6_9ENTE</name>
<dbReference type="InterPro" id="IPR027994">
    <property type="entry name" value="WxL_dom"/>
</dbReference>
<feature type="domain" description="WxL" evidence="2">
    <location>
        <begin position="38"/>
        <end position="208"/>
    </location>
</feature>
<keyword evidence="1" id="KW-0732">Signal</keyword>
<dbReference type="Pfam" id="PF13731">
    <property type="entry name" value="WxL"/>
    <property type="match status" value="1"/>
</dbReference>
<gene>
    <name evidence="3" type="ORF">DOK76_05310</name>
</gene>
<accession>A0ABS3HRY6</accession>
<evidence type="ECO:0000313" key="3">
    <source>
        <dbReference type="EMBL" id="MBO0476479.1"/>
    </source>
</evidence>
<reference evidence="3 4" key="1">
    <citation type="submission" date="2021-03" db="EMBL/GenBank/DDBJ databases">
        <title>Enterococcal diversity collection.</title>
        <authorList>
            <person name="Gilmore M.S."/>
            <person name="Schwartzman J."/>
            <person name="Van Tyne D."/>
            <person name="Martin M."/>
            <person name="Earl A.M."/>
            <person name="Manson A.L."/>
            <person name="Straub T."/>
            <person name="Salamzade R."/>
            <person name="Saavedra J."/>
            <person name="Lebreton F."/>
            <person name="Prichula J."/>
            <person name="Schaufler K."/>
            <person name="Gaca A."/>
            <person name="Sgardioli B."/>
            <person name="Wagenaar J."/>
            <person name="Strong T."/>
        </authorList>
    </citation>
    <scope>NUCLEOTIDE SEQUENCE [LARGE SCALE GENOMIC DNA]</scope>
    <source>
        <strain evidence="3 4">DIV0080</strain>
    </source>
</reference>
<proteinExistence type="predicted"/>
<comment type="caution">
    <text evidence="3">The sequence shown here is derived from an EMBL/GenBank/DDBJ whole genome shotgun (WGS) entry which is preliminary data.</text>
</comment>
<feature type="signal peptide" evidence="1">
    <location>
        <begin position="1"/>
        <end position="23"/>
    </location>
</feature>
<dbReference type="RefSeq" id="WP_206965504.1">
    <property type="nucleotide sequence ID" value="NZ_JAFLVX010000015.1"/>
</dbReference>
<organism evidence="3 4">
    <name type="scientific">Candidatus Vagococcus giribetii</name>
    <dbReference type="NCBI Taxonomy" id="2230876"/>
    <lineage>
        <taxon>Bacteria</taxon>
        <taxon>Bacillati</taxon>
        <taxon>Bacillota</taxon>
        <taxon>Bacilli</taxon>
        <taxon>Lactobacillales</taxon>
        <taxon>Enterococcaceae</taxon>
        <taxon>Vagococcus</taxon>
    </lineage>
</organism>
<protein>
    <submittedName>
        <fullName evidence="3">WxL domain-containing protein</fullName>
    </submittedName>
</protein>
<keyword evidence="4" id="KW-1185">Reference proteome</keyword>
<evidence type="ECO:0000259" key="2">
    <source>
        <dbReference type="Pfam" id="PF13731"/>
    </source>
</evidence>